<organism evidence="2 3">
    <name type="scientific">Candidatus Berkelbacteria bacterium CG10_big_fil_rev_8_21_14_0_10_43_14</name>
    <dbReference type="NCBI Taxonomy" id="1974515"/>
    <lineage>
        <taxon>Bacteria</taxon>
        <taxon>Candidatus Berkelbacteria</taxon>
    </lineage>
</organism>
<reference evidence="3" key="1">
    <citation type="submission" date="2017-09" db="EMBL/GenBank/DDBJ databases">
        <title>Depth-based differentiation of microbial function through sediment-hosted aquifers and enrichment of novel symbionts in the deep terrestrial subsurface.</title>
        <authorList>
            <person name="Probst A.J."/>
            <person name="Ladd B."/>
            <person name="Jarett J.K."/>
            <person name="Geller-Mcgrath D.E."/>
            <person name="Sieber C.M.K."/>
            <person name="Emerson J.B."/>
            <person name="Anantharaman K."/>
            <person name="Thomas B.C."/>
            <person name="Malmstrom R."/>
            <person name="Stieglmeier M."/>
            <person name="Klingl A."/>
            <person name="Woyke T."/>
            <person name="Ryan C.M."/>
            <person name="Banfield J.F."/>
        </authorList>
    </citation>
    <scope>NUCLEOTIDE SEQUENCE [LARGE SCALE GENOMIC DNA]</scope>
</reference>
<feature type="transmembrane region" description="Helical" evidence="1">
    <location>
        <begin position="87"/>
        <end position="107"/>
    </location>
</feature>
<comment type="caution">
    <text evidence="2">The sequence shown here is derived from an EMBL/GenBank/DDBJ whole genome shotgun (WGS) entry which is preliminary data.</text>
</comment>
<dbReference type="EMBL" id="PEZX01000027">
    <property type="protein sequence ID" value="PIS06952.1"/>
    <property type="molecule type" value="Genomic_DNA"/>
</dbReference>
<gene>
    <name evidence="2" type="ORF">COT79_01855</name>
</gene>
<protein>
    <recommendedName>
        <fullName evidence="4">Transmembrane protein</fullName>
    </recommendedName>
</protein>
<dbReference type="AlphaFoldDB" id="A0A2M6R8S1"/>
<keyword evidence="1" id="KW-1133">Transmembrane helix</keyword>
<name>A0A2M6R8S1_9BACT</name>
<sequence length="167" mass="18792">MMLVEVTYLLVSIMMSIFMLLTVIFCEMNFASHCMVAWTIGAMAYIMFTMKPRYVLSGNVYVVLFSAPIIIGLIGTLGSIINDSLRAMTIAFGVASYIIGLWSWYIISVFHEEHQRDNMVRIVIENTRITVNTKTIGEIAWVVFGPLALLVSSKVEPPTRRNGRKTS</sequence>
<evidence type="ECO:0000313" key="2">
    <source>
        <dbReference type="EMBL" id="PIS06952.1"/>
    </source>
</evidence>
<keyword evidence="1" id="KW-0812">Transmembrane</keyword>
<feature type="transmembrane region" description="Helical" evidence="1">
    <location>
        <begin position="30"/>
        <end position="48"/>
    </location>
</feature>
<evidence type="ECO:0000256" key="1">
    <source>
        <dbReference type="SAM" id="Phobius"/>
    </source>
</evidence>
<feature type="transmembrane region" description="Helical" evidence="1">
    <location>
        <begin position="60"/>
        <end position="81"/>
    </location>
</feature>
<proteinExistence type="predicted"/>
<keyword evidence="1" id="KW-0472">Membrane</keyword>
<accession>A0A2M6R8S1</accession>
<evidence type="ECO:0008006" key="4">
    <source>
        <dbReference type="Google" id="ProtNLM"/>
    </source>
</evidence>
<dbReference type="Proteomes" id="UP000231162">
    <property type="component" value="Unassembled WGS sequence"/>
</dbReference>
<feature type="transmembrane region" description="Helical" evidence="1">
    <location>
        <begin position="7"/>
        <end position="24"/>
    </location>
</feature>
<evidence type="ECO:0000313" key="3">
    <source>
        <dbReference type="Proteomes" id="UP000231162"/>
    </source>
</evidence>